<comment type="similarity">
    <text evidence="3 7">Belongs to the NAD(P)-dependent epimerase/dehydratase family. dTDP-glucose dehydratase subfamily.</text>
</comment>
<dbReference type="OrthoDB" id="9801785at2"/>
<keyword evidence="6 7" id="KW-0456">Lyase</keyword>
<dbReference type="EMBL" id="QWDC01000002">
    <property type="protein sequence ID" value="RFZ91746.1"/>
    <property type="molecule type" value="Genomic_DNA"/>
</dbReference>
<dbReference type="AlphaFoldDB" id="A0A372NR58"/>
<dbReference type="SUPFAM" id="SSF51735">
    <property type="entry name" value="NAD(P)-binding Rossmann-fold domains"/>
    <property type="match status" value="1"/>
</dbReference>
<dbReference type="InterPro" id="IPR005888">
    <property type="entry name" value="dTDP_Gluc_deHydtase"/>
</dbReference>
<evidence type="ECO:0000256" key="6">
    <source>
        <dbReference type="ARBA" id="ARBA00023239"/>
    </source>
</evidence>
<evidence type="ECO:0000256" key="4">
    <source>
        <dbReference type="ARBA" id="ARBA00011990"/>
    </source>
</evidence>
<dbReference type="NCBIfam" id="TIGR01181">
    <property type="entry name" value="dTDP_gluc_dehyt"/>
    <property type="match status" value="1"/>
</dbReference>
<dbReference type="PANTHER" id="PTHR43000">
    <property type="entry name" value="DTDP-D-GLUCOSE 4,6-DEHYDRATASE-RELATED"/>
    <property type="match status" value="1"/>
</dbReference>
<evidence type="ECO:0000313" key="10">
    <source>
        <dbReference type="Proteomes" id="UP000264217"/>
    </source>
</evidence>
<dbReference type="EC" id="4.2.1.46" evidence="4 7"/>
<dbReference type="Gene3D" id="3.40.50.720">
    <property type="entry name" value="NAD(P)-binding Rossmann-like Domain"/>
    <property type="match status" value="1"/>
</dbReference>
<feature type="domain" description="NAD(P)-binding" evidence="8">
    <location>
        <begin position="5"/>
        <end position="320"/>
    </location>
</feature>
<sequence length="350" mass="40044">MKKIIITGGAGFIGSHVVRRFVTNYPNYQIVNLDKLTYAGNLANLKDIEHLPNYRFVKGDIVDITFINTLFEQEQPDAIIHLAAESHVDRSITNPLEFVMTNVVGTVNLLNAAKNLWKGNYENKRFYHVSTDEVYGTLGDTDMFREDTAYDPHSPYSASKASSDHFVRAYYDTYGLQTVISNCSNNYGSYHFPEKLIPLAINNIRQNKPVPVYGKGENVRDWLWVEDHARAIDVIFHNAAAGSTYNIGGHNEWKNIDLIHLLCEILDRKLGREQGESAKLITYVTDRAGHDLRYAIDATKLKTELGWEPSITFEEGLEKTVDWYLANQNWLDDVTSGHYQDYYNEQYADR</sequence>
<dbReference type="InterPro" id="IPR036291">
    <property type="entry name" value="NAD(P)-bd_dom_sf"/>
</dbReference>
<comment type="cofactor">
    <cofactor evidence="2 7">
        <name>NAD(+)</name>
        <dbReference type="ChEBI" id="CHEBI:57540"/>
    </cofactor>
</comment>
<comment type="catalytic activity">
    <reaction evidence="1 7">
        <text>dTDP-alpha-D-glucose = dTDP-4-dehydro-6-deoxy-alpha-D-glucose + H2O</text>
        <dbReference type="Rhea" id="RHEA:17221"/>
        <dbReference type="ChEBI" id="CHEBI:15377"/>
        <dbReference type="ChEBI" id="CHEBI:57477"/>
        <dbReference type="ChEBI" id="CHEBI:57649"/>
        <dbReference type="EC" id="4.2.1.46"/>
    </reaction>
</comment>
<evidence type="ECO:0000256" key="3">
    <source>
        <dbReference type="ARBA" id="ARBA00008178"/>
    </source>
</evidence>
<protein>
    <recommendedName>
        <fullName evidence="4 7">dTDP-glucose 4,6-dehydratase</fullName>
        <ecNumber evidence="4 7">4.2.1.46</ecNumber>
    </recommendedName>
</protein>
<comment type="caution">
    <text evidence="9">The sequence shown here is derived from an EMBL/GenBank/DDBJ whole genome shotgun (WGS) entry which is preliminary data.</text>
</comment>
<gene>
    <name evidence="9" type="primary">rfbB</name>
    <name evidence="9" type="ORF">D0C36_09815</name>
</gene>
<reference evidence="9 10" key="1">
    <citation type="submission" date="2018-08" db="EMBL/GenBank/DDBJ databases">
        <title>Mucilaginibacter sp. MYSH2.</title>
        <authorList>
            <person name="Seo T."/>
        </authorList>
    </citation>
    <scope>NUCLEOTIDE SEQUENCE [LARGE SCALE GENOMIC DNA]</scope>
    <source>
        <strain evidence="9 10">MYSH2</strain>
    </source>
</reference>
<keyword evidence="10" id="KW-1185">Reference proteome</keyword>
<evidence type="ECO:0000256" key="2">
    <source>
        <dbReference type="ARBA" id="ARBA00001911"/>
    </source>
</evidence>
<organism evidence="9 10">
    <name type="scientific">Mucilaginibacter conchicola</name>
    <dbReference type="NCBI Taxonomy" id="2303333"/>
    <lineage>
        <taxon>Bacteria</taxon>
        <taxon>Pseudomonadati</taxon>
        <taxon>Bacteroidota</taxon>
        <taxon>Sphingobacteriia</taxon>
        <taxon>Sphingobacteriales</taxon>
        <taxon>Sphingobacteriaceae</taxon>
        <taxon>Mucilaginibacter</taxon>
    </lineage>
</organism>
<dbReference type="Gene3D" id="3.90.25.10">
    <property type="entry name" value="UDP-galactose 4-epimerase, domain 1"/>
    <property type="match status" value="1"/>
</dbReference>
<dbReference type="InterPro" id="IPR016040">
    <property type="entry name" value="NAD(P)-bd_dom"/>
</dbReference>
<evidence type="ECO:0000256" key="1">
    <source>
        <dbReference type="ARBA" id="ARBA00001539"/>
    </source>
</evidence>
<dbReference type="FunFam" id="3.40.50.720:FF:000304">
    <property type="entry name" value="UDP-glucose 4,6-dehydratase"/>
    <property type="match status" value="1"/>
</dbReference>
<evidence type="ECO:0000259" key="8">
    <source>
        <dbReference type="Pfam" id="PF16363"/>
    </source>
</evidence>
<accession>A0A372NR58</accession>
<dbReference type="CDD" id="cd05246">
    <property type="entry name" value="dTDP_GD_SDR_e"/>
    <property type="match status" value="1"/>
</dbReference>
<evidence type="ECO:0000313" key="9">
    <source>
        <dbReference type="EMBL" id="RFZ91746.1"/>
    </source>
</evidence>
<keyword evidence="5" id="KW-0520">NAD</keyword>
<dbReference type="GO" id="GO:0008460">
    <property type="term" value="F:dTDP-glucose 4,6-dehydratase activity"/>
    <property type="evidence" value="ECO:0007669"/>
    <property type="project" value="UniProtKB-EC"/>
</dbReference>
<name>A0A372NR58_9SPHI</name>
<evidence type="ECO:0000256" key="7">
    <source>
        <dbReference type="RuleBase" id="RU004473"/>
    </source>
</evidence>
<dbReference type="Pfam" id="PF16363">
    <property type="entry name" value="GDP_Man_Dehyd"/>
    <property type="match status" value="1"/>
</dbReference>
<dbReference type="Proteomes" id="UP000264217">
    <property type="component" value="Unassembled WGS sequence"/>
</dbReference>
<dbReference type="GO" id="GO:0009225">
    <property type="term" value="P:nucleotide-sugar metabolic process"/>
    <property type="evidence" value="ECO:0007669"/>
    <property type="project" value="InterPro"/>
</dbReference>
<dbReference type="RefSeq" id="WP_117391458.1">
    <property type="nucleotide sequence ID" value="NZ_QWDC01000002.1"/>
</dbReference>
<proteinExistence type="inferred from homology"/>
<evidence type="ECO:0000256" key="5">
    <source>
        <dbReference type="ARBA" id="ARBA00023027"/>
    </source>
</evidence>